<dbReference type="Gene3D" id="2.60.40.2240">
    <property type="entry name" value="Acyl-CoA thioester hydrolase/BAAT N-terminal domain"/>
    <property type="match status" value="1"/>
</dbReference>
<dbReference type="InterPro" id="IPR016662">
    <property type="entry name" value="Acyl-CoA_thioEstase_long-chain"/>
</dbReference>
<evidence type="ECO:0000259" key="1">
    <source>
        <dbReference type="Pfam" id="PF01738"/>
    </source>
</evidence>
<evidence type="ECO:0008006" key="5">
    <source>
        <dbReference type="Google" id="ProtNLM"/>
    </source>
</evidence>
<feature type="domain" description="Dienelactone hydrolase" evidence="1">
    <location>
        <begin position="193"/>
        <end position="300"/>
    </location>
</feature>
<comment type="caution">
    <text evidence="3">The sequence shown here is derived from an EMBL/GenBank/DDBJ whole genome shotgun (WGS) entry which is preliminary data.</text>
</comment>
<dbReference type="Pfam" id="PF04775">
    <property type="entry name" value="Bile_Hydr_Trans"/>
    <property type="match status" value="1"/>
</dbReference>
<dbReference type="EMBL" id="BAABKD010000009">
    <property type="protein sequence ID" value="GAA5089399.1"/>
    <property type="molecule type" value="Genomic_DNA"/>
</dbReference>
<dbReference type="InterPro" id="IPR006862">
    <property type="entry name" value="Thio_Ohase/aa_AcTrfase"/>
</dbReference>
<dbReference type="InterPro" id="IPR002925">
    <property type="entry name" value="Dienelactn_hydro"/>
</dbReference>
<dbReference type="SUPFAM" id="SSF53474">
    <property type="entry name" value="alpha/beta-Hydrolases"/>
    <property type="match status" value="1"/>
</dbReference>
<dbReference type="PANTHER" id="PTHR10824">
    <property type="entry name" value="ACYL-COENZYME A THIOESTERASE-RELATED"/>
    <property type="match status" value="1"/>
</dbReference>
<dbReference type="Gene3D" id="3.40.50.1820">
    <property type="entry name" value="alpha/beta hydrolase"/>
    <property type="match status" value="1"/>
</dbReference>
<feature type="domain" description="Acyl-CoA thioester hydrolase/bile acid-CoA amino acid N-acetyltransferase" evidence="2">
    <location>
        <begin position="17"/>
        <end position="131"/>
    </location>
</feature>
<gene>
    <name evidence="3" type="ORF">GCM10023337_12230</name>
</gene>
<sequence>MLQIAIDFPDSLIDIDRKITISGAAAHQLVTVQTMTERGGGQVWRSQLVYKSDAQGKVDLSTAVPEGMETALPLQLLYEQRPENAATQDVYPLSVHHALHTQIDVSSEGQQAQTVLTQRLATETVQRVELDQDGVKGVFFVPTFAGDKPAVLVLKSAAEQPVQEELAALYAARGYMALALDYAHTPAAEASKEDLALFECALRWLRESCKPKHQFVAVCGTGQGAQLALLLGVRFSLEVSAVIAWEPATSQFEAQLIAVDQLQGPLLMASGKAHHGSAYFKQVVAQLEQSGFDYRVQWYNFEGVAAGLQPPHVPVRLHCDVASQVVDLATANKTLWFGVIAFLHQAVAEAATPNQLHA</sequence>
<organism evidence="3 4">
    <name type="scientific">Paenalcaligenes hermetiae</name>
    <dbReference type="NCBI Taxonomy" id="1157987"/>
    <lineage>
        <taxon>Bacteria</taxon>
        <taxon>Pseudomonadati</taxon>
        <taxon>Pseudomonadota</taxon>
        <taxon>Betaproteobacteria</taxon>
        <taxon>Burkholderiales</taxon>
        <taxon>Alcaligenaceae</taxon>
        <taxon>Paenalcaligenes</taxon>
    </lineage>
</organism>
<dbReference type="Pfam" id="PF01738">
    <property type="entry name" value="DLH"/>
    <property type="match status" value="1"/>
</dbReference>
<evidence type="ECO:0000259" key="2">
    <source>
        <dbReference type="Pfam" id="PF04775"/>
    </source>
</evidence>
<dbReference type="PIRSF" id="PIRSF016521">
    <property type="entry name" value="Acyl-CoA_hydro"/>
    <property type="match status" value="1"/>
</dbReference>
<protein>
    <recommendedName>
        <fullName evidence="5">Alpha/beta hydrolase</fullName>
    </recommendedName>
</protein>
<dbReference type="PANTHER" id="PTHR10824:SF4">
    <property type="entry name" value="ACYL-COENZYME A THIOESTERASE 1-LIKE"/>
    <property type="match status" value="1"/>
</dbReference>
<dbReference type="Proteomes" id="UP001500227">
    <property type="component" value="Unassembled WGS sequence"/>
</dbReference>
<name>A0ABP9M4T1_9BURK</name>
<accession>A0ABP9M4T1</accession>
<evidence type="ECO:0000313" key="3">
    <source>
        <dbReference type="EMBL" id="GAA5089399.1"/>
    </source>
</evidence>
<reference evidence="4" key="1">
    <citation type="journal article" date="2019" name="Int. J. Syst. Evol. Microbiol.">
        <title>The Global Catalogue of Microorganisms (GCM) 10K type strain sequencing project: providing services to taxonomists for standard genome sequencing and annotation.</title>
        <authorList>
            <consortium name="The Broad Institute Genomics Platform"/>
            <consortium name="The Broad Institute Genome Sequencing Center for Infectious Disease"/>
            <person name="Wu L."/>
            <person name="Ma J."/>
        </authorList>
    </citation>
    <scope>NUCLEOTIDE SEQUENCE [LARGE SCALE GENOMIC DNA]</scope>
    <source>
        <strain evidence="4">JCM 18423</strain>
    </source>
</reference>
<dbReference type="RefSeq" id="WP_345370413.1">
    <property type="nucleotide sequence ID" value="NZ_BAABKD010000009.1"/>
</dbReference>
<proteinExistence type="predicted"/>
<evidence type="ECO:0000313" key="4">
    <source>
        <dbReference type="Proteomes" id="UP001500227"/>
    </source>
</evidence>
<keyword evidence="4" id="KW-1185">Reference proteome</keyword>
<dbReference type="InterPro" id="IPR029058">
    <property type="entry name" value="AB_hydrolase_fold"/>
</dbReference>
<dbReference type="InterPro" id="IPR042490">
    <property type="entry name" value="Thio_Ohase/BAAT_N"/>
</dbReference>